<keyword evidence="1" id="KW-0732">Signal</keyword>
<comment type="caution">
    <text evidence="4">The sequence shown here is derived from an EMBL/GenBank/DDBJ whole genome shotgun (WGS) entry which is preliminary data.</text>
</comment>
<feature type="domain" description="Yeast cell wall synthesis Kre9/Knh1-like N-terminal" evidence="3">
    <location>
        <begin position="111"/>
        <end position="204"/>
    </location>
</feature>
<proteinExistence type="predicted"/>
<evidence type="ECO:0000256" key="1">
    <source>
        <dbReference type="ARBA" id="ARBA00022729"/>
    </source>
</evidence>
<evidence type="ECO:0000256" key="2">
    <source>
        <dbReference type="SAM" id="Phobius"/>
    </source>
</evidence>
<dbReference type="EMBL" id="LAZR01025022">
    <property type="protein sequence ID" value="KKL73244.1"/>
    <property type="molecule type" value="Genomic_DNA"/>
</dbReference>
<dbReference type="InterPro" id="IPR018466">
    <property type="entry name" value="Kre9/Knh1-like_N"/>
</dbReference>
<dbReference type="AlphaFoldDB" id="A0A0F9EH15"/>
<protein>
    <recommendedName>
        <fullName evidence="3">Yeast cell wall synthesis Kre9/Knh1-like N-terminal domain-containing protein</fullName>
    </recommendedName>
</protein>
<keyword evidence="2" id="KW-1133">Transmembrane helix</keyword>
<keyword evidence="2" id="KW-0812">Transmembrane</keyword>
<reference evidence="4" key="1">
    <citation type="journal article" date="2015" name="Nature">
        <title>Complex archaea that bridge the gap between prokaryotes and eukaryotes.</title>
        <authorList>
            <person name="Spang A."/>
            <person name="Saw J.H."/>
            <person name="Jorgensen S.L."/>
            <person name="Zaremba-Niedzwiedzka K."/>
            <person name="Martijn J."/>
            <person name="Lind A.E."/>
            <person name="van Eijk R."/>
            <person name="Schleper C."/>
            <person name="Guy L."/>
            <person name="Ettema T.J."/>
        </authorList>
    </citation>
    <scope>NUCLEOTIDE SEQUENCE</scope>
</reference>
<organism evidence="4">
    <name type="scientific">marine sediment metagenome</name>
    <dbReference type="NCBI Taxonomy" id="412755"/>
    <lineage>
        <taxon>unclassified sequences</taxon>
        <taxon>metagenomes</taxon>
        <taxon>ecological metagenomes</taxon>
    </lineage>
</organism>
<name>A0A0F9EH15_9ZZZZ</name>
<feature type="transmembrane region" description="Helical" evidence="2">
    <location>
        <begin position="314"/>
        <end position="331"/>
    </location>
</feature>
<evidence type="ECO:0000313" key="4">
    <source>
        <dbReference type="EMBL" id="KKL73244.1"/>
    </source>
</evidence>
<evidence type="ECO:0000259" key="3">
    <source>
        <dbReference type="Pfam" id="PF10342"/>
    </source>
</evidence>
<dbReference type="Pfam" id="PF10342">
    <property type="entry name" value="Kre9_KNH"/>
    <property type="match status" value="1"/>
</dbReference>
<sequence length="345" mass="39002">MNHDGYTEIHGYANQYINWSFSTSPSQIINVWALDWGQYMAFTSGFLAVGHLLSTSSSDSGTFNVPVGNNWYIVFWNDELGSQHTVVTYNAVFVGDPPPIISNKSIIIIEPSSTTVIVPKTSHTILWGGNDTIDEVKIELYKGDELLKVIATETENDGSFSWIPHYYTRGDYMWNVIPEGSDYRIKIKEIARPYTSNFSNYFTITNVKSLIIIEPNSSSSYTGENILIKWETDTPWNTLIIKLISKKPDTSGMDTLLTIPSVPNVGYFNLSIPMGLPYGDIYRIVIRTPDDTIYEASGLFTLGNPEDDLSIPSYPVLHFIGIFFFITFISLHRRLKIFHINENSN</sequence>
<accession>A0A0F9EH15</accession>
<gene>
    <name evidence="4" type="ORF">LCGC14_2076860</name>
</gene>
<keyword evidence="2" id="KW-0472">Membrane</keyword>